<dbReference type="Proteomes" id="UP000546464">
    <property type="component" value="Unassembled WGS sequence"/>
</dbReference>
<dbReference type="EMBL" id="JACHVB010000020">
    <property type="protein sequence ID" value="MBC2594000.1"/>
    <property type="molecule type" value="Genomic_DNA"/>
</dbReference>
<accession>A0A842HCM5</accession>
<dbReference type="AlphaFoldDB" id="A0A842HCM5"/>
<proteinExistence type="predicted"/>
<evidence type="ECO:0000313" key="1">
    <source>
        <dbReference type="EMBL" id="MBC2594000.1"/>
    </source>
</evidence>
<organism evidence="1 2">
    <name type="scientific">Ruficoccus amylovorans</name>
    <dbReference type="NCBI Taxonomy" id="1804625"/>
    <lineage>
        <taxon>Bacteria</taxon>
        <taxon>Pseudomonadati</taxon>
        <taxon>Verrucomicrobiota</taxon>
        <taxon>Opitutia</taxon>
        <taxon>Puniceicoccales</taxon>
        <taxon>Cerasicoccaceae</taxon>
        <taxon>Ruficoccus</taxon>
    </lineage>
</organism>
<gene>
    <name evidence="1" type="ORF">H5P28_06970</name>
</gene>
<keyword evidence="2" id="KW-1185">Reference proteome</keyword>
<dbReference type="RefSeq" id="WP_185674985.1">
    <property type="nucleotide sequence ID" value="NZ_JACHVB010000020.1"/>
</dbReference>
<sequence length="255" mass="27263">MRSIFSMLFTHPSARLVSALTLVAMMSLTYSCLGEGTPPQGQVSVKYSVLFFGPDAVRLACQSSDGDWSIIEAPPFERSTFYTYKGPPQIAFYSPAIMDGAGTQTPEPPLANVRLPDGIRQVLLLLFPAANGGYHALAINDDEAGFPAGQARVFNATSRPLAVRAAGKPVLLAPGQQTFLSGNGTNIILQVAEEEGGEWRLSKSSLFGLKARTRRSIFLVDSSASRFQINTLGGAATESRTLQLLSFVNDRASGS</sequence>
<comment type="caution">
    <text evidence="1">The sequence shown here is derived from an EMBL/GenBank/DDBJ whole genome shotgun (WGS) entry which is preliminary data.</text>
</comment>
<reference evidence="1 2" key="1">
    <citation type="submission" date="2020-07" db="EMBL/GenBank/DDBJ databases">
        <authorList>
            <person name="Feng X."/>
        </authorList>
    </citation>
    <scope>NUCLEOTIDE SEQUENCE [LARGE SCALE GENOMIC DNA]</scope>
    <source>
        <strain evidence="1 2">JCM31066</strain>
    </source>
</reference>
<evidence type="ECO:0000313" key="2">
    <source>
        <dbReference type="Proteomes" id="UP000546464"/>
    </source>
</evidence>
<evidence type="ECO:0008006" key="3">
    <source>
        <dbReference type="Google" id="ProtNLM"/>
    </source>
</evidence>
<dbReference type="PROSITE" id="PS51257">
    <property type="entry name" value="PROKAR_LIPOPROTEIN"/>
    <property type="match status" value="1"/>
</dbReference>
<protein>
    <recommendedName>
        <fullName evidence="3">DUF4397 domain-containing protein</fullName>
    </recommendedName>
</protein>
<name>A0A842HCM5_9BACT</name>